<dbReference type="Pfam" id="PF18962">
    <property type="entry name" value="Por_Secre_tail"/>
    <property type="match status" value="1"/>
</dbReference>
<dbReference type="STRING" id="1107311.Q767_15155"/>
<protein>
    <recommendedName>
        <fullName evidence="3">Secretion system C-terminal sorting domain-containing protein</fullName>
    </recommendedName>
</protein>
<dbReference type="Gene3D" id="2.160.20.10">
    <property type="entry name" value="Single-stranded right-handed beta-helix, Pectin lyase-like"/>
    <property type="match status" value="1"/>
</dbReference>
<dbReference type="NCBIfam" id="TIGR04183">
    <property type="entry name" value="Por_Secre_tail"/>
    <property type="match status" value="1"/>
</dbReference>
<dbReference type="SUPFAM" id="SSF51126">
    <property type="entry name" value="Pectin lyase-like"/>
    <property type="match status" value="1"/>
</dbReference>
<dbReference type="PATRIC" id="fig|1107311.3.peg.3009"/>
<evidence type="ECO:0000313" key="4">
    <source>
        <dbReference type="EMBL" id="KGO93115.1"/>
    </source>
</evidence>
<dbReference type="AlphaFoldDB" id="V6RZB9"/>
<dbReference type="InterPro" id="IPR026444">
    <property type="entry name" value="Secre_tail"/>
</dbReference>
<feature type="domain" description="Secretion system C-terminal sorting" evidence="3">
    <location>
        <begin position="351"/>
        <end position="415"/>
    </location>
</feature>
<dbReference type="OrthoDB" id="2082707at2"/>
<comment type="caution">
    <text evidence="4">The sequence shown here is derived from an EMBL/GenBank/DDBJ whole genome shotgun (WGS) entry which is preliminary data.</text>
</comment>
<keyword evidence="1 2" id="KW-0732">Signal</keyword>
<gene>
    <name evidence="4" type="ORF">Q767_15155</name>
</gene>
<evidence type="ECO:0000256" key="1">
    <source>
        <dbReference type="ARBA" id="ARBA00022729"/>
    </source>
</evidence>
<feature type="chain" id="PRO_5004750087" description="Secretion system C-terminal sorting domain-containing protein" evidence="2">
    <location>
        <begin position="20"/>
        <end position="422"/>
    </location>
</feature>
<name>V6RZB9_9FLAO</name>
<organism evidence="4 5">
    <name type="scientific">Flavobacterium enshiense DK69</name>
    <dbReference type="NCBI Taxonomy" id="1107311"/>
    <lineage>
        <taxon>Bacteria</taxon>
        <taxon>Pseudomonadati</taxon>
        <taxon>Bacteroidota</taxon>
        <taxon>Flavobacteriia</taxon>
        <taxon>Flavobacteriales</taxon>
        <taxon>Flavobacteriaceae</taxon>
        <taxon>Flavobacterium</taxon>
    </lineage>
</organism>
<dbReference type="InterPro" id="IPR011050">
    <property type="entry name" value="Pectin_lyase_fold/virulence"/>
</dbReference>
<sequence length="422" mass="47006">MKTIKNVLLVFLFCSTVYAQTNVSGGIYSNTIWKKVNNPYIVTDNIVVFPGVNLTIEPGVIAKFNPGVGLEVRGKLIAIGNENDSITFTSNLPSPIRQSWNGITVVGTDETGGVRDQVIMEYCKGEFANYFINLDIAYNGPYIFRHCYFANNRQVNYDGGIPSTIFENCKFESNSTALGGCQFASRVSNSVFINNVYGIEGFDNIENCFFSGHTVALSPYGSTVGCTIQNNFIGVRAWFNSTNNRFVNNTVSNNDVGFEIISYFDDVVFTGNTICNNNSWNLKLYHSNNADLSSNCWCSTDPSFISSTIIDGYENIEYGLVNFIPFMTSCQETENENNEPLDNKNFPPAAFPNPFNDQLTLRIPGGELTTIYLYDFLGSLVLQETTTKNSIIINTDQLVDGIYFYELRSDKGRLKAGKLIKQ</sequence>
<dbReference type="EMBL" id="JRLZ01000021">
    <property type="protein sequence ID" value="KGO93115.1"/>
    <property type="molecule type" value="Genomic_DNA"/>
</dbReference>
<dbReference type="eggNOG" id="COG3420">
    <property type="taxonomic scope" value="Bacteria"/>
</dbReference>
<feature type="signal peptide" evidence="2">
    <location>
        <begin position="1"/>
        <end position="19"/>
    </location>
</feature>
<dbReference type="InterPro" id="IPR012334">
    <property type="entry name" value="Pectin_lyas_fold"/>
</dbReference>
<evidence type="ECO:0000313" key="5">
    <source>
        <dbReference type="Proteomes" id="UP000030149"/>
    </source>
</evidence>
<proteinExistence type="predicted"/>
<evidence type="ECO:0000259" key="3">
    <source>
        <dbReference type="Pfam" id="PF18962"/>
    </source>
</evidence>
<evidence type="ECO:0000256" key="2">
    <source>
        <dbReference type="SAM" id="SignalP"/>
    </source>
</evidence>
<dbReference type="Proteomes" id="UP000030149">
    <property type="component" value="Unassembled WGS sequence"/>
</dbReference>
<reference evidence="5" key="1">
    <citation type="submission" date="2013-09" db="EMBL/GenBank/DDBJ databases">
        <authorList>
            <person name="Zeng Z."/>
            <person name="Chen C."/>
        </authorList>
    </citation>
    <scope>NUCLEOTIDE SEQUENCE [LARGE SCALE GENOMIC DNA]</scope>
    <source>
        <strain evidence="5">DK69</strain>
    </source>
</reference>
<reference evidence="4 5" key="2">
    <citation type="journal article" date="2015" name="Stand. Genomic Sci.">
        <title>High quality draft genomic sequence of Flavobacterium enshiense DK69(T) and comparison among Flavobacterium genomes.</title>
        <authorList>
            <person name="Zeng Z."/>
            <person name="Chen C."/>
            <person name="Du H."/>
            <person name="Wang G."/>
            <person name="Li M."/>
        </authorList>
    </citation>
    <scope>NUCLEOTIDE SEQUENCE [LARGE SCALE GENOMIC DNA]</scope>
    <source>
        <strain evidence="4 5">DK69</strain>
    </source>
</reference>
<accession>V6RZB9</accession>
<keyword evidence="5" id="KW-1185">Reference proteome</keyword>